<feature type="transmembrane region" description="Helical" evidence="6">
    <location>
        <begin position="194"/>
        <end position="214"/>
    </location>
</feature>
<evidence type="ECO:0000256" key="4">
    <source>
        <dbReference type="ARBA" id="ARBA00022989"/>
    </source>
</evidence>
<evidence type="ECO:0000259" key="7">
    <source>
        <dbReference type="PROSITE" id="PS50850"/>
    </source>
</evidence>
<feature type="transmembrane region" description="Helical" evidence="6">
    <location>
        <begin position="258"/>
        <end position="277"/>
    </location>
</feature>
<evidence type="ECO:0000256" key="3">
    <source>
        <dbReference type="ARBA" id="ARBA00022692"/>
    </source>
</evidence>
<dbReference type="PANTHER" id="PTHR42718:SF9">
    <property type="entry name" value="MAJOR FACILITATOR SUPERFAMILY MULTIDRUG TRANSPORTER MFSC"/>
    <property type="match status" value="1"/>
</dbReference>
<feature type="domain" description="Major facilitator superfamily (MFS) profile" evidence="7">
    <location>
        <begin position="39"/>
        <end position="410"/>
    </location>
</feature>
<gene>
    <name evidence="8" type="ORF">DFQ15_10673</name>
</gene>
<dbReference type="SUPFAM" id="SSF103473">
    <property type="entry name" value="MFS general substrate transporter"/>
    <property type="match status" value="1"/>
</dbReference>
<dbReference type="RefSeq" id="WP_199399822.1">
    <property type="nucleotide sequence ID" value="NZ_JAMOFZ010000006.1"/>
</dbReference>
<dbReference type="PANTHER" id="PTHR42718">
    <property type="entry name" value="MAJOR FACILITATOR SUPERFAMILY MULTIDRUG TRANSPORTER MFSC"/>
    <property type="match status" value="1"/>
</dbReference>
<comment type="subcellular location">
    <subcellularLocation>
        <location evidence="1">Membrane</location>
        <topology evidence="1">Multi-pass membrane protein</topology>
    </subcellularLocation>
</comment>
<keyword evidence="4 6" id="KW-1133">Transmembrane helix</keyword>
<keyword evidence="3 6" id="KW-0812">Transmembrane</keyword>
<evidence type="ECO:0000256" key="5">
    <source>
        <dbReference type="ARBA" id="ARBA00023136"/>
    </source>
</evidence>
<dbReference type="GO" id="GO:0022857">
    <property type="term" value="F:transmembrane transporter activity"/>
    <property type="evidence" value="ECO:0007669"/>
    <property type="project" value="InterPro"/>
</dbReference>
<dbReference type="PROSITE" id="PS50850">
    <property type="entry name" value="MFS"/>
    <property type="match status" value="1"/>
</dbReference>
<evidence type="ECO:0000256" key="1">
    <source>
        <dbReference type="ARBA" id="ARBA00004141"/>
    </source>
</evidence>
<keyword evidence="2" id="KW-0813">Transport</keyword>
<feature type="transmembrane region" description="Helical" evidence="6">
    <location>
        <begin position="37"/>
        <end position="57"/>
    </location>
</feature>
<evidence type="ECO:0000313" key="8">
    <source>
        <dbReference type="EMBL" id="PYE78565.1"/>
    </source>
</evidence>
<feature type="transmembrane region" description="Helical" evidence="6">
    <location>
        <begin position="226"/>
        <end position="246"/>
    </location>
</feature>
<dbReference type="Gene3D" id="1.20.1250.20">
    <property type="entry name" value="MFS general substrate transporter like domains"/>
    <property type="match status" value="1"/>
</dbReference>
<feature type="transmembrane region" description="Helical" evidence="6">
    <location>
        <begin position="129"/>
        <end position="152"/>
    </location>
</feature>
<evidence type="ECO:0000313" key="9">
    <source>
        <dbReference type="Proteomes" id="UP000247540"/>
    </source>
</evidence>
<accession>A0A318SJG3</accession>
<dbReference type="AlphaFoldDB" id="A0A318SJG3"/>
<keyword evidence="5 6" id="KW-0472">Membrane</keyword>
<protein>
    <recommendedName>
        <fullName evidence="7">Major facilitator superfamily (MFS) profile domain-containing protein</fullName>
    </recommendedName>
</protein>
<dbReference type="EMBL" id="QJTC01000006">
    <property type="protein sequence ID" value="PYE78565.1"/>
    <property type="molecule type" value="Genomic_DNA"/>
</dbReference>
<feature type="transmembrane region" description="Helical" evidence="6">
    <location>
        <begin position="101"/>
        <end position="123"/>
    </location>
</feature>
<feature type="transmembrane region" description="Helical" evidence="6">
    <location>
        <begin position="77"/>
        <end position="94"/>
    </location>
</feature>
<sequence length="410" mass="43894">MPRPPAPAPAAYEFKPHERAAMPGSPATPDHPTARRVAYFAAGILLGLTGGFGNALITANLANIQGALGIYSNEANWLTTAYLMTSICMNMLLIKFRQQFGLGLFIRIFLGAYVALTFCHLLAHSYATAVAVRAASGIAGGALSTLTLFYFIQSMPARWRLRGIVLGVGVPQLATPLARLFSSDLLSFGAWNTLYLFEMGLALLSLAAVMLVRLPPNERFQSFEKLDLLTFALFAPGMALLCAVLAQGRIVWWTEAAWLGWALCGAIVLLAAAMLVEHNRANPLLNTRWLGSGDILRFALVATLLRLLLSEQTFGSVGMLTALGMGNDQLVGLFAVIAVATAAGIAVSALTIDPAHLGRPILAAMVLIAIGSFMDADATNLTRPRDLYPSQALLGFAATLSSWGRRCWWG</sequence>
<feature type="transmembrane region" description="Helical" evidence="6">
    <location>
        <begin position="164"/>
        <end position="182"/>
    </location>
</feature>
<evidence type="ECO:0000256" key="2">
    <source>
        <dbReference type="ARBA" id="ARBA00022448"/>
    </source>
</evidence>
<proteinExistence type="predicted"/>
<dbReference type="Proteomes" id="UP000247540">
    <property type="component" value="Unassembled WGS sequence"/>
</dbReference>
<comment type="caution">
    <text evidence="8">The sequence shown here is derived from an EMBL/GenBank/DDBJ whole genome shotgun (WGS) entry which is preliminary data.</text>
</comment>
<reference evidence="8 9" key="1">
    <citation type="submission" date="2018-06" db="EMBL/GenBank/DDBJ databases">
        <title>Genomic Encyclopedia of Type Strains, Phase III (KMG-III): the genomes of soil and plant-associated and newly described type strains.</title>
        <authorList>
            <person name="Whitman W."/>
        </authorList>
    </citation>
    <scope>NUCLEOTIDE SEQUENCE [LARGE SCALE GENOMIC DNA]</scope>
    <source>
        <strain evidence="8 9">CECT 7646</strain>
    </source>
</reference>
<dbReference type="GO" id="GO:0016020">
    <property type="term" value="C:membrane"/>
    <property type="evidence" value="ECO:0007669"/>
    <property type="project" value="UniProtKB-SubCell"/>
</dbReference>
<name>A0A318SJG3_9BURK</name>
<dbReference type="InterPro" id="IPR036259">
    <property type="entry name" value="MFS_trans_sf"/>
</dbReference>
<feature type="transmembrane region" description="Helical" evidence="6">
    <location>
        <begin position="357"/>
        <end position="374"/>
    </location>
</feature>
<evidence type="ECO:0000256" key="6">
    <source>
        <dbReference type="SAM" id="Phobius"/>
    </source>
</evidence>
<organism evidence="8 9">
    <name type="scientific">Xylophilus ampelinus</name>
    <dbReference type="NCBI Taxonomy" id="54067"/>
    <lineage>
        <taxon>Bacteria</taxon>
        <taxon>Pseudomonadati</taxon>
        <taxon>Pseudomonadota</taxon>
        <taxon>Betaproteobacteria</taxon>
        <taxon>Burkholderiales</taxon>
        <taxon>Xylophilus</taxon>
    </lineage>
</organism>
<dbReference type="InterPro" id="IPR020846">
    <property type="entry name" value="MFS_dom"/>
</dbReference>
<keyword evidence="9" id="KW-1185">Reference proteome</keyword>
<feature type="transmembrane region" description="Helical" evidence="6">
    <location>
        <begin position="329"/>
        <end position="350"/>
    </location>
</feature>